<reference evidence="8 9" key="1">
    <citation type="submission" date="2018-12" db="EMBL/GenBank/DDBJ databases">
        <authorList>
            <consortium name="Pathogen Informatics"/>
        </authorList>
    </citation>
    <scope>NUCLEOTIDE SEQUENCE [LARGE SCALE GENOMIC DNA]</scope>
    <source>
        <strain evidence="8 9">NCTC11214</strain>
    </source>
</reference>
<feature type="compositionally biased region" description="Polar residues" evidence="4">
    <location>
        <begin position="44"/>
        <end position="54"/>
    </location>
</feature>
<sequence>MKLNKIMLAIAAMTVSGGAFAHGYIEKPESRAYLCKMGQNSDCGQAQYEPQSTGEGPDGFPAAGPRDGELASASGGTNWIGVKLNEQTADRWTKRKMQSGPNEFTWRFLAAHPIADFKYYITKENWNPNQPLTRDSLELTPFCVIPGGPASTTGTSTHTCDVPERSGYHVIYGTWDVSDTAATFHHMIDAEFEQDYEGVPSPWSNTIGNIMPTIDLLPGSTVKSRVFDANGERPDLSSEIVINSAAQGEKSVWAHALASKINQEQDNLRAGRKNSSGEVVATYGNNTLYTKADSGLVRVEIQVTPAEEGSVGNFSVNGLQDQYIITDHAATISFDLAVNGKLALEGKIFDADNNAKGYFSGALEDSAQGFNIPLSDVTAGKYTLVITGTNDKGQSVQDSFNFSLRAESSGGDYEFVYPEGLGNYKAGTVVLQPQTDKVYECKPFPYSGWCNINAPHYVPGVGSNWQDAWIEK</sequence>
<evidence type="ECO:0000256" key="1">
    <source>
        <dbReference type="ARBA" id="ARBA00022525"/>
    </source>
</evidence>
<keyword evidence="1" id="KW-0964">Secreted</keyword>
<dbReference type="NCBIfam" id="NF009690">
    <property type="entry name" value="PRK13211.1"/>
    <property type="match status" value="1"/>
</dbReference>
<organism evidence="8 9">
    <name type="scientific">Serratia odorifera</name>
    <dbReference type="NCBI Taxonomy" id="618"/>
    <lineage>
        <taxon>Bacteria</taxon>
        <taxon>Pseudomonadati</taxon>
        <taxon>Pseudomonadota</taxon>
        <taxon>Gammaproteobacteria</taxon>
        <taxon>Enterobacterales</taxon>
        <taxon>Yersiniaceae</taxon>
        <taxon>Serratia</taxon>
    </lineage>
</organism>
<feature type="chain" id="PRO_5041078773" evidence="5">
    <location>
        <begin position="22"/>
        <end position="472"/>
    </location>
</feature>
<dbReference type="InterPro" id="IPR004302">
    <property type="entry name" value="Cellulose/chitin-bd_N"/>
</dbReference>
<evidence type="ECO:0000256" key="3">
    <source>
        <dbReference type="ARBA" id="ARBA00022729"/>
    </source>
</evidence>
<dbReference type="SUPFAM" id="SSF81296">
    <property type="entry name" value="E set domains"/>
    <property type="match status" value="1"/>
</dbReference>
<dbReference type="Gene3D" id="2.70.50.50">
    <property type="entry name" value="chitin-binding protein cbp21"/>
    <property type="match status" value="1"/>
</dbReference>
<dbReference type="EMBL" id="LR134117">
    <property type="protein sequence ID" value="VDZ57570.1"/>
    <property type="molecule type" value="Genomic_DNA"/>
</dbReference>
<evidence type="ECO:0000259" key="6">
    <source>
        <dbReference type="Pfam" id="PF03067"/>
    </source>
</evidence>
<proteinExistence type="predicted"/>
<feature type="signal peptide" evidence="5">
    <location>
        <begin position="1"/>
        <end position="21"/>
    </location>
</feature>
<protein>
    <submittedName>
        <fullName evidence="8">GlcNAc-binding protein A</fullName>
    </submittedName>
</protein>
<dbReference type="Gene3D" id="3.30.70.2150">
    <property type="match status" value="1"/>
</dbReference>
<evidence type="ECO:0000259" key="7">
    <source>
        <dbReference type="Pfam" id="PF18416"/>
    </source>
</evidence>
<keyword evidence="3 5" id="KW-0732">Signal</keyword>
<dbReference type="Proteomes" id="UP000281391">
    <property type="component" value="Chromosome"/>
</dbReference>
<dbReference type="KEGG" id="sof:NCTC11214_02490"/>
<feature type="domain" description="N-acetylglucosamine binding protein A" evidence="7">
    <location>
        <begin position="203"/>
        <end position="302"/>
    </location>
</feature>
<gene>
    <name evidence="8" type="primary">gbpA_1</name>
    <name evidence="8" type="ORF">NCTC11214_02490</name>
</gene>
<feature type="region of interest" description="Disordered" evidence="4">
    <location>
        <begin position="44"/>
        <end position="76"/>
    </location>
</feature>
<name>A0A3S4EA65_SEROD</name>
<dbReference type="Pfam" id="PF18416">
    <property type="entry name" value="GbpA_2"/>
    <property type="match status" value="1"/>
</dbReference>
<dbReference type="PANTHER" id="PTHR34823:SF1">
    <property type="entry name" value="CHITIN-BINDING TYPE-4 DOMAIN-CONTAINING PROTEIN"/>
    <property type="match status" value="1"/>
</dbReference>
<dbReference type="AlphaFoldDB" id="A0A3S4EA65"/>
<evidence type="ECO:0000313" key="9">
    <source>
        <dbReference type="Proteomes" id="UP000281391"/>
    </source>
</evidence>
<evidence type="ECO:0000256" key="4">
    <source>
        <dbReference type="SAM" id="MobiDB-lite"/>
    </source>
</evidence>
<dbReference type="Pfam" id="PF03067">
    <property type="entry name" value="LPMO_10"/>
    <property type="match status" value="1"/>
</dbReference>
<accession>A0A3S4EA65</accession>
<dbReference type="CDD" id="cd21177">
    <property type="entry name" value="LPMO_AA10"/>
    <property type="match status" value="1"/>
</dbReference>
<dbReference type="GO" id="GO:0008061">
    <property type="term" value="F:chitin binding"/>
    <property type="evidence" value="ECO:0007669"/>
    <property type="project" value="UniProtKB-KW"/>
</dbReference>
<dbReference type="InterPro" id="IPR041029">
    <property type="entry name" value="GbpA_2"/>
</dbReference>
<evidence type="ECO:0000256" key="2">
    <source>
        <dbReference type="ARBA" id="ARBA00022669"/>
    </source>
</evidence>
<dbReference type="InterPro" id="IPR014756">
    <property type="entry name" value="Ig_E-set"/>
</dbReference>
<dbReference type="RefSeq" id="WP_004958531.1">
    <property type="nucleotide sequence ID" value="NZ_JAEKCK010000010.1"/>
</dbReference>
<evidence type="ECO:0000313" key="8">
    <source>
        <dbReference type="EMBL" id="VDZ57570.1"/>
    </source>
</evidence>
<feature type="domain" description="Chitin-binding type-4" evidence="6">
    <location>
        <begin position="22"/>
        <end position="189"/>
    </location>
</feature>
<dbReference type="InterPro" id="IPR051024">
    <property type="entry name" value="GlcNAc_Chitin_IntDeg"/>
</dbReference>
<dbReference type="Gene3D" id="2.60.40.2550">
    <property type="match status" value="1"/>
</dbReference>
<keyword evidence="2" id="KW-0147">Chitin-binding</keyword>
<dbReference type="PANTHER" id="PTHR34823">
    <property type="entry name" value="GLCNAC-BINDING PROTEIN A"/>
    <property type="match status" value="1"/>
</dbReference>
<evidence type="ECO:0000256" key="5">
    <source>
        <dbReference type="SAM" id="SignalP"/>
    </source>
</evidence>